<keyword evidence="1" id="KW-0812">Transmembrane</keyword>
<dbReference type="EMBL" id="JACASI010000042">
    <property type="protein sequence ID" value="MCQ3830908.1"/>
    <property type="molecule type" value="Genomic_DNA"/>
</dbReference>
<keyword evidence="3" id="KW-1185">Reference proteome</keyword>
<name>A0ABT1P468_9GAMM</name>
<keyword evidence="1" id="KW-1133">Transmembrane helix</keyword>
<organism evidence="2 3">
    <name type="scientific">Microbulbifer elongatus</name>
    <dbReference type="NCBI Taxonomy" id="86173"/>
    <lineage>
        <taxon>Bacteria</taxon>
        <taxon>Pseudomonadati</taxon>
        <taxon>Pseudomonadota</taxon>
        <taxon>Gammaproteobacteria</taxon>
        <taxon>Cellvibrionales</taxon>
        <taxon>Microbulbiferaceae</taxon>
        <taxon>Microbulbifer</taxon>
    </lineage>
</organism>
<evidence type="ECO:0000313" key="3">
    <source>
        <dbReference type="Proteomes" id="UP001205566"/>
    </source>
</evidence>
<evidence type="ECO:0000313" key="2">
    <source>
        <dbReference type="EMBL" id="MCQ3830908.1"/>
    </source>
</evidence>
<feature type="transmembrane region" description="Helical" evidence="1">
    <location>
        <begin position="36"/>
        <end position="55"/>
    </location>
</feature>
<sequence length="181" mass="20324">MQENRQEMVTLYDLIVQIKEPPPPDAISLWPQTPGAWLLVAILLGALLYAAWRAYRRHQADAYRRAARAEIAQNPDDPAQLAEVLRRTALVAYPRPDVAALIGEDWIAFLNQKTPRPYFDDRTGTLLTSAPYRATTGDTEAISALRHGVQQWIDHHKPERTVDQRLALMQGQPVAPAEASP</sequence>
<proteinExistence type="predicted"/>
<dbReference type="Proteomes" id="UP001205566">
    <property type="component" value="Unassembled WGS sequence"/>
</dbReference>
<reference evidence="2" key="1">
    <citation type="thesis" date="2020" institute="Technische Universitat Dresden" country="Dresden, Germany">
        <title>The Agarolytic System of Microbulbifer elongatus PORT2, Isolated from Batu Karas, Pangandaran West Java Indonesia.</title>
        <authorList>
            <person name="Anggraeni S.R."/>
        </authorList>
    </citation>
    <scope>NUCLEOTIDE SEQUENCE</scope>
    <source>
        <strain evidence="2">PORT2</strain>
    </source>
</reference>
<evidence type="ECO:0000256" key="1">
    <source>
        <dbReference type="SAM" id="Phobius"/>
    </source>
</evidence>
<keyword evidence="1" id="KW-0472">Membrane</keyword>
<comment type="caution">
    <text evidence="2">The sequence shown here is derived from an EMBL/GenBank/DDBJ whole genome shotgun (WGS) entry which is preliminary data.</text>
</comment>
<protein>
    <submittedName>
        <fullName evidence="2">DUF4381 domain-containing protein</fullName>
    </submittedName>
</protein>
<dbReference type="RefSeq" id="WP_255875801.1">
    <property type="nucleotide sequence ID" value="NZ_JACASI010000042.1"/>
</dbReference>
<gene>
    <name evidence="2" type="ORF">HXX02_15825</name>
</gene>
<accession>A0ABT1P468</accession>
<dbReference type="InterPro" id="IPR025489">
    <property type="entry name" value="DUF4381"/>
</dbReference>
<dbReference type="Pfam" id="PF14316">
    <property type="entry name" value="DUF4381"/>
    <property type="match status" value="1"/>
</dbReference>